<dbReference type="PANTHER" id="PTHR43176:SF3">
    <property type="entry name" value="3-HYDROXYISOBUTYRYL-COA HYDROLASE, MITOCHONDRIAL"/>
    <property type="match status" value="1"/>
</dbReference>
<dbReference type="PROSITE" id="PS00166">
    <property type="entry name" value="ENOYL_COA_HYDRATASE"/>
    <property type="match status" value="1"/>
</dbReference>
<feature type="domain" description="Enoyl-CoA hydratase/isomerase" evidence="4">
    <location>
        <begin position="42"/>
        <end position="383"/>
    </location>
</feature>
<dbReference type="GO" id="GO:0005739">
    <property type="term" value="C:mitochondrion"/>
    <property type="evidence" value="ECO:0007669"/>
    <property type="project" value="TreeGrafter"/>
</dbReference>
<evidence type="ECO:0000256" key="2">
    <source>
        <dbReference type="ARBA" id="ARBA00011915"/>
    </source>
</evidence>
<dbReference type="NCBIfam" id="NF004127">
    <property type="entry name" value="PRK05617.1"/>
    <property type="match status" value="1"/>
</dbReference>
<dbReference type="InterPro" id="IPR018376">
    <property type="entry name" value="Enoyl-CoA_hyd/isom_CS"/>
</dbReference>
<evidence type="ECO:0000313" key="5">
    <source>
        <dbReference type="EMBL" id="KAH9001418.1"/>
    </source>
</evidence>
<keyword evidence="6" id="KW-1185">Reference proteome</keyword>
<dbReference type="InterPro" id="IPR032259">
    <property type="entry name" value="HIBYL-CoA-H"/>
</dbReference>
<name>A0AAD4LRP6_9AGAM</name>
<evidence type="ECO:0000259" key="4">
    <source>
        <dbReference type="Pfam" id="PF16113"/>
    </source>
</evidence>
<proteinExistence type="predicted"/>
<dbReference type="CDD" id="cd06558">
    <property type="entry name" value="crotonase-like"/>
    <property type="match status" value="1"/>
</dbReference>
<dbReference type="EC" id="3.1.2.4" evidence="2"/>
<reference evidence="5" key="1">
    <citation type="submission" date="2022-01" db="EMBL/GenBank/DDBJ databases">
        <title>Comparative genomics reveals a dynamic genome evolution in the ectomycorrhizal milk-cap (Lactarius) mushrooms.</title>
        <authorList>
            <consortium name="DOE Joint Genome Institute"/>
            <person name="Lebreton A."/>
            <person name="Tang N."/>
            <person name="Kuo A."/>
            <person name="LaButti K."/>
            <person name="Drula E."/>
            <person name="Barry K."/>
            <person name="Clum A."/>
            <person name="Lipzen A."/>
            <person name="Mousain D."/>
            <person name="Ng V."/>
            <person name="Wang R."/>
            <person name="Wang X."/>
            <person name="Dai Y."/>
            <person name="Henrissat B."/>
            <person name="Grigoriev I.V."/>
            <person name="Guerin-Laguette A."/>
            <person name="Yu F."/>
            <person name="Martin F.M."/>
        </authorList>
    </citation>
    <scope>NUCLEOTIDE SEQUENCE</scope>
    <source>
        <strain evidence="5">QP</strain>
    </source>
</reference>
<protein>
    <recommendedName>
        <fullName evidence="2">3-hydroxyisobutyryl-CoA hydrolase</fullName>
        <ecNumber evidence="2">3.1.2.4</ecNumber>
    </recommendedName>
</protein>
<evidence type="ECO:0000256" key="3">
    <source>
        <dbReference type="ARBA" id="ARBA00022801"/>
    </source>
</evidence>
<dbReference type="GO" id="GO:0003860">
    <property type="term" value="F:3-hydroxyisobutyryl-CoA hydrolase activity"/>
    <property type="evidence" value="ECO:0007669"/>
    <property type="project" value="UniProtKB-EC"/>
</dbReference>
<keyword evidence="3" id="KW-0378">Hydrolase</keyword>
<dbReference type="SUPFAM" id="SSF52096">
    <property type="entry name" value="ClpP/crotonase"/>
    <property type="match status" value="1"/>
</dbReference>
<sequence>MPTRSLAAARRAGVLAKHMASSVSSELQEEPLVKFEEHLAVRRFILNRPQKLNALNAQMLDSLASRIEQWDHAELCGVIVGTGTGKAFSAGGDVAGVIEDAAHEATRPKAVDYFRREYGLDYTLANLSKPFVAIMDGLTFGGGFGLVVPAPFRVATEKCAVSMPETKIGFFPDVGASYYLSRLDGQIGTYLALTGTSLSGRAVFEHGLATHYIPSARVPLLLESLAGLEKPTFAQVNEAIEDLHYDREPSDTVAPLSGEIRAALDSAFSQGTVKGIISALQTYVTSGATTEVVQWAKDTLSMLEERSPTSLEVALAAIRKGKSLDLLESFKMELAMAAAFCNGASSDFHTGVTSVIVEKVKSRPAWSPASLSQVDVAKLEAAFFRPGANPPQLMLPEALHKPHPPPTSFLRYGLPAENEVQALVEGRHASSGSGALTLQELIVKAEDLRGGKHGVAEKVREVVSRRCTADKDGYLKWKH</sequence>
<dbReference type="Pfam" id="PF16113">
    <property type="entry name" value="ECH_2"/>
    <property type="match status" value="1"/>
</dbReference>
<dbReference type="AlphaFoldDB" id="A0AAD4LRP6"/>
<accession>A0AAD4LRP6</accession>
<dbReference type="InterPro" id="IPR029045">
    <property type="entry name" value="ClpP/crotonase-like_dom_sf"/>
</dbReference>
<gene>
    <name evidence="5" type="ORF">EDB92DRAFT_1939159</name>
</gene>
<dbReference type="PANTHER" id="PTHR43176">
    <property type="entry name" value="3-HYDROXYISOBUTYRYL-COA HYDROLASE-RELATED"/>
    <property type="match status" value="1"/>
</dbReference>
<dbReference type="Gene3D" id="3.90.226.10">
    <property type="entry name" value="2-enoyl-CoA Hydratase, Chain A, domain 1"/>
    <property type="match status" value="1"/>
</dbReference>
<evidence type="ECO:0000256" key="1">
    <source>
        <dbReference type="ARBA" id="ARBA00001709"/>
    </source>
</evidence>
<organism evidence="5 6">
    <name type="scientific">Lactarius akahatsu</name>
    <dbReference type="NCBI Taxonomy" id="416441"/>
    <lineage>
        <taxon>Eukaryota</taxon>
        <taxon>Fungi</taxon>
        <taxon>Dikarya</taxon>
        <taxon>Basidiomycota</taxon>
        <taxon>Agaricomycotina</taxon>
        <taxon>Agaricomycetes</taxon>
        <taxon>Russulales</taxon>
        <taxon>Russulaceae</taxon>
        <taxon>Lactarius</taxon>
    </lineage>
</organism>
<evidence type="ECO:0000313" key="6">
    <source>
        <dbReference type="Proteomes" id="UP001201163"/>
    </source>
</evidence>
<dbReference type="InterPro" id="IPR045004">
    <property type="entry name" value="ECH_dom"/>
</dbReference>
<comment type="catalytic activity">
    <reaction evidence="1">
        <text>3-hydroxy-2-methylpropanoyl-CoA + H2O = 3-hydroxy-2-methylpropanoate + CoA + H(+)</text>
        <dbReference type="Rhea" id="RHEA:20888"/>
        <dbReference type="ChEBI" id="CHEBI:11805"/>
        <dbReference type="ChEBI" id="CHEBI:15377"/>
        <dbReference type="ChEBI" id="CHEBI:15378"/>
        <dbReference type="ChEBI" id="CHEBI:57287"/>
        <dbReference type="ChEBI" id="CHEBI:57340"/>
        <dbReference type="EC" id="3.1.2.4"/>
    </reaction>
</comment>
<comment type="caution">
    <text evidence="5">The sequence shown here is derived from an EMBL/GenBank/DDBJ whole genome shotgun (WGS) entry which is preliminary data.</text>
</comment>
<dbReference type="GO" id="GO:0006574">
    <property type="term" value="P:L-valine catabolic process"/>
    <property type="evidence" value="ECO:0007669"/>
    <property type="project" value="TreeGrafter"/>
</dbReference>
<dbReference type="Proteomes" id="UP001201163">
    <property type="component" value="Unassembled WGS sequence"/>
</dbReference>
<dbReference type="EMBL" id="JAKELL010000001">
    <property type="protein sequence ID" value="KAH9001418.1"/>
    <property type="molecule type" value="Genomic_DNA"/>
</dbReference>